<feature type="transmembrane region" description="Helical" evidence="1">
    <location>
        <begin position="112"/>
        <end position="134"/>
    </location>
</feature>
<accession>L0K695</accession>
<evidence type="ECO:0000256" key="1">
    <source>
        <dbReference type="SAM" id="Phobius"/>
    </source>
</evidence>
<dbReference type="HOGENOM" id="CLU_078449_0_0_9"/>
<evidence type="ECO:0000313" key="3">
    <source>
        <dbReference type="Proteomes" id="UP000010880"/>
    </source>
</evidence>
<keyword evidence="2" id="KW-0808">Transferase</keyword>
<proteinExistence type="predicted"/>
<dbReference type="RefSeq" id="WP_015326272.1">
    <property type="nucleotide sequence ID" value="NC_019978.1"/>
</dbReference>
<name>L0K695_HALHC</name>
<feature type="transmembrane region" description="Helical" evidence="1">
    <location>
        <begin position="6"/>
        <end position="26"/>
    </location>
</feature>
<dbReference type="STRING" id="748449.Halha_0572"/>
<feature type="transmembrane region" description="Helical" evidence="1">
    <location>
        <begin position="140"/>
        <end position="157"/>
    </location>
</feature>
<organism evidence="2 3">
    <name type="scientific">Halobacteroides halobius (strain ATCC 35273 / DSM 5150 / MD-1)</name>
    <dbReference type="NCBI Taxonomy" id="748449"/>
    <lineage>
        <taxon>Bacteria</taxon>
        <taxon>Bacillati</taxon>
        <taxon>Bacillota</taxon>
        <taxon>Clostridia</taxon>
        <taxon>Halanaerobiales</taxon>
        <taxon>Halobacteroidaceae</taxon>
        <taxon>Halobacteroides</taxon>
    </lineage>
</organism>
<keyword evidence="1" id="KW-1133">Transmembrane helix</keyword>
<reference evidence="3" key="1">
    <citation type="submission" date="2012-02" db="EMBL/GenBank/DDBJ databases">
        <title>The complete genome of Halobacteroides halobius DSM 5150.</title>
        <authorList>
            <person name="Lucas S."/>
            <person name="Copeland A."/>
            <person name="Lapidus A."/>
            <person name="Glavina del Rio T."/>
            <person name="Dalin E."/>
            <person name="Tice H."/>
            <person name="Bruce D."/>
            <person name="Goodwin L."/>
            <person name="Pitluck S."/>
            <person name="Peters L."/>
            <person name="Mikhailova N."/>
            <person name="Gu W."/>
            <person name="Kyrpides N."/>
            <person name="Mavromatis K."/>
            <person name="Ivanova N."/>
            <person name="Brettin T."/>
            <person name="Detter J.C."/>
            <person name="Han C."/>
            <person name="Larimer F."/>
            <person name="Land M."/>
            <person name="Hauser L."/>
            <person name="Markowitz V."/>
            <person name="Cheng J.-F."/>
            <person name="Hugenholtz P."/>
            <person name="Woyke T."/>
            <person name="Wu D."/>
            <person name="Tindall B."/>
            <person name="Pomrenke H."/>
            <person name="Brambilla E."/>
            <person name="Klenk H.-P."/>
            <person name="Eisen J.A."/>
        </authorList>
    </citation>
    <scope>NUCLEOTIDE SEQUENCE [LARGE SCALE GENOMIC DNA]</scope>
    <source>
        <strain evidence="3">ATCC 35273 / DSM 5150 / MD-1</strain>
    </source>
</reference>
<dbReference type="Proteomes" id="UP000010880">
    <property type="component" value="Chromosome"/>
</dbReference>
<dbReference type="KEGG" id="hhl:Halha_0572"/>
<keyword evidence="1" id="KW-0472">Membrane</keyword>
<protein>
    <submittedName>
        <fullName evidence="2">Glycosyl transferase family 4</fullName>
    </submittedName>
</protein>
<feature type="transmembrane region" description="Helical" evidence="1">
    <location>
        <begin position="229"/>
        <end position="246"/>
    </location>
</feature>
<feature type="transmembrane region" description="Helical" evidence="1">
    <location>
        <begin position="74"/>
        <end position="91"/>
    </location>
</feature>
<dbReference type="GO" id="GO:0016740">
    <property type="term" value="F:transferase activity"/>
    <property type="evidence" value="ECO:0007669"/>
    <property type="project" value="UniProtKB-KW"/>
</dbReference>
<keyword evidence="1" id="KW-0812">Transmembrane</keyword>
<dbReference type="AlphaFoldDB" id="L0K695"/>
<feature type="transmembrane region" description="Helical" evidence="1">
    <location>
        <begin position="203"/>
        <end position="224"/>
    </location>
</feature>
<sequence length="271" mass="30278">MMPIILLTIVSIILNKLGLILVPNLLKEGDLITENYKGQQIPVGYGLLFGLNMLIILVMGSLLGYYPIFQVQSLISLILVMSFVGILDDTIGRKDNQGFGGHFKALLVKGKLTTGTIKAIFSCFIVFFINFYSYDDWNNVIINTLVILLTTNFINLLDLRPGRALKVTLIFLITILLTNPNDYLLVIPMVITVLFSLPFDLNAGGMMGDVGANVLGVIIGFLLISSFDLYLRIIIMFLLILIHLYTENYSLSTLIKNNKVLNYFDQLGRTN</sequence>
<feature type="transmembrane region" description="Helical" evidence="1">
    <location>
        <begin position="47"/>
        <end position="68"/>
    </location>
</feature>
<gene>
    <name evidence="2" type="ordered locus">Halha_0572</name>
</gene>
<dbReference type="OrthoDB" id="2679245at2"/>
<feature type="transmembrane region" description="Helical" evidence="1">
    <location>
        <begin position="169"/>
        <end position="197"/>
    </location>
</feature>
<keyword evidence="3" id="KW-1185">Reference proteome</keyword>
<dbReference type="eggNOG" id="COG0472">
    <property type="taxonomic scope" value="Bacteria"/>
</dbReference>
<evidence type="ECO:0000313" key="2">
    <source>
        <dbReference type="EMBL" id="AGB40546.1"/>
    </source>
</evidence>
<dbReference type="EMBL" id="CP003359">
    <property type="protein sequence ID" value="AGB40546.1"/>
    <property type="molecule type" value="Genomic_DNA"/>
</dbReference>